<dbReference type="Proteomes" id="UP001201701">
    <property type="component" value="Unassembled WGS sequence"/>
</dbReference>
<keyword evidence="5 9" id="KW-0812">Transmembrane</keyword>
<evidence type="ECO:0000256" key="3">
    <source>
        <dbReference type="ARBA" id="ARBA00022475"/>
    </source>
</evidence>
<evidence type="ECO:0000256" key="1">
    <source>
        <dbReference type="ARBA" id="ARBA00004429"/>
    </source>
</evidence>
<evidence type="ECO:0000256" key="8">
    <source>
        <dbReference type="ARBA" id="ARBA00038436"/>
    </source>
</evidence>
<accession>A0ABS9QLQ1</accession>
<evidence type="ECO:0000259" key="10">
    <source>
        <dbReference type="Pfam" id="PF04290"/>
    </source>
</evidence>
<comment type="similarity">
    <text evidence="8 9">Belongs to the TRAP transporter small permease family.</text>
</comment>
<evidence type="ECO:0000313" key="11">
    <source>
        <dbReference type="EMBL" id="MCG7508375.1"/>
    </source>
</evidence>
<protein>
    <recommendedName>
        <fullName evidence="9">TRAP transporter small permease protein</fullName>
    </recommendedName>
</protein>
<proteinExistence type="inferred from homology"/>
<dbReference type="InterPro" id="IPR007387">
    <property type="entry name" value="TRAP_DctQ"/>
</dbReference>
<evidence type="ECO:0000256" key="4">
    <source>
        <dbReference type="ARBA" id="ARBA00022519"/>
    </source>
</evidence>
<evidence type="ECO:0000256" key="7">
    <source>
        <dbReference type="ARBA" id="ARBA00023136"/>
    </source>
</evidence>
<reference evidence="11 12" key="1">
    <citation type="submission" date="2022-02" db="EMBL/GenBank/DDBJ databases">
        <title>Draft genome sequence of Mezorhizobium retamae strain IRAMC:0171 isolated from Retama raetam nodules.</title>
        <authorList>
            <person name="Bengaied R."/>
            <person name="Sbissi I."/>
            <person name="Huber K."/>
            <person name="Ghodbane F."/>
            <person name="Nouioui I."/>
            <person name="Tarhouni M."/>
            <person name="Gtari M."/>
        </authorList>
    </citation>
    <scope>NUCLEOTIDE SEQUENCE [LARGE SCALE GENOMIC DNA]</scope>
    <source>
        <strain evidence="11 12">IRAMC:0171</strain>
    </source>
</reference>
<feature type="domain" description="Tripartite ATP-independent periplasmic transporters DctQ component" evidence="10">
    <location>
        <begin position="34"/>
        <end position="156"/>
    </location>
</feature>
<evidence type="ECO:0000256" key="5">
    <source>
        <dbReference type="ARBA" id="ARBA00022692"/>
    </source>
</evidence>
<sequence>MEAQSGLPGRFSRTVETITATVAIVGGILLLIVAGLVTTSVAGRWLFSKPIPADYEFVEIGIGVAVFAFLPYTQVRSGHIAVDTFTQRLPARVNAAVDAVWDLVLAAFLGFFAWGLVSGAQESFQYNETMVQISWPIWPVYAICAGLAAVAFLGALAVAVLKFGGRA</sequence>
<dbReference type="PANTHER" id="PTHR35011">
    <property type="entry name" value="2,3-DIKETO-L-GULONATE TRAP TRANSPORTER SMALL PERMEASE PROTEIN YIAM"/>
    <property type="match status" value="1"/>
</dbReference>
<dbReference type="InterPro" id="IPR055348">
    <property type="entry name" value="DctQ"/>
</dbReference>
<keyword evidence="7 9" id="KW-0472">Membrane</keyword>
<comment type="subcellular location">
    <subcellularLocation>
        <location evidence="1 9">Cell inner membrane</location>
        <topology evidence="1 9">Multi-pass membrane protein</topology>
    </subcellularLocation>
</comment>
<evidence type="ECO:0000256" key="9">
    <source>
        <dbReference type="RuleBase" id="RU369079"/>
    </source>
</evidence>
<dbReference type="EMBL" id="JAKREW010000040">
    <property type="protein sequence ID" value="MCG7508375.1"/>
    <property type="molecule type" value="Genomic_DNA"/>
</dbReference>
<keyword evidence="2 9" id="KW-0813">Transport</keyword>
<keyword evidence="4 9" id="KW-0997">Cell inner membrane</keyword>
<keyword evidence="6 9" id="KW-1133">Transmembrane helix</keyword>
<evidence type="ECO:0000313" key="12">
    <source>
        <dbReference type="Proteomes" id="UP001201701"/>
    </source>
</evidence>
<gene>
    <name evidence="11" type="ORF">L4923_25360</name>
</gene>
<feature type="transmembrane region" description="Helical" evidence="9">
    <location>
        <begin position="137"/>
        <end position="161"/>
    </location>
</feature>
<name>A0ABS9QLQ1_9HYPH</name>
<feature type="transmembrane region" description="Helical" evidence="9">
    <location>
        <begin position="57"/>
        <end position="75"/>
    </location>
</feature>
<feature type="transmembrane region" description="Helical" evidence="9">
    <location>
        <begin position="96"/>
        <end position="117"/>
    </location>
</feature>
<feature type="transmembrane region" description="Helical" evidence="9">
    <location>
        <begin position="18"/>
        <end position="37"/>
    </location>
</feature>
<dbReference type="PANTHER" id="PTHR35011:SF10">
    <property type="entry name" value="TRAP TRANSPORTER SMALL PERMEASE PROTEIN"/>
    <property type="match status" value="1"/>
</dbReference>
<comment type="subunit">
    <text evidence="9">The complex comprises the extracytoplasmic solute receptor protein and the two transmembrane proteins.</text>
</comment>
<keyword evidence="3" id="KW-1003">Cell membrane</keyword>
<evidence type="ECO:0000256" key="2">
    <source>
        <dbReference type="ARBA" id="ARBA00022448"/>
    </source>
</evidence>
<keyword evidence="12" id="KW-1185">Reference proteome</keyword>
<dbReference type="RefSeq" id="WP_239369889.1">
    <property type="nucleotide sequence ID" value="NZ_JAKREW010000040.1"/>
</dbReference>
<comment type="function">
    <text evidence="9">Part of the tripartite ATP-independent periplasmic (TRAP) transport system.</text>
</comment>
<comment type="caution">
    <text evidence="11">The sequence shown here is derived from an EMBL/GenBank/DDBJ whole genome shotgun (WGS) entry which is preliminary data.</text>
</comment>
<dbReference type="Pfam" id="PF04290">
    <property type="entry name" value="DctQ"/>
    <property type="match status" value="1"/>
</dbReference>
<organism evidence="11 12">
    <name type="scientific">Mesorhizobium retamae</name>
    <dbReference type="NCBI Taxonomy" id="2912854"/>
    <lineage>
        <taxon>Bacteria</taxon>
        <taxon>Pseudomonadati</taxon>
        <taxon>Pseudomonadota</taxon>
        <taxon>Alphaproteobacteria</taxon>
        <taxon>Hyphomicrobiales</taxon>
        <taxon>Phyllobacteriaceae</taxon>
        <taxon>Mesorhizobium</taxon>
    </lineage>
</organism>
<evidence type="ECO:0000256" key="6">
    <source>
        <dbReference type="ARBA" id="ARBA00022989"/>
    </source>
</evidence>